<reference evidence="4 5" key="1">
    <citation type="journal article" date="2015" name="Genome Announc.">
        <title>Expanding the biotechnology potential of lactobacilli through comparative genomics of 213 strains and associated genera.</title>
        <authorList>
            <person name="Sun Z."/>
            <person name="Harris H.M."/>
            <person name="McCann A."/>
            <person name="Guo C."/>
            <person name="Argimon S."/>
            <person name="Zhang W."/>
            <person name="Yang X."/>
            <person name="Jeffery I.B."/>
            <person name="Cooney J.C."/>
            <person name="Kagawa T.F."/>
            <person name="Liu W."/>
            <person name="Song Y."/>
            <person name="Salvetti E."/>
            <person name="Wrobel A."/>
            <person name="Rasinkangas P."/>
            <person name="Parkhill J."/>
            <person name="Rea M.C."/>
            <person name="O'Sullivan O."/>
            <person name="Ritari J."/>
            <person name="Douillard F.P."/>
            <person name="Paul Ross R."/>
            <person name="Yang R."/>
            <person name="Briner A.E."/>
            <person name="Felis G.E."/>
            <person name="de Vos W.M."/>
            <person name="Barrangou R."/>
            <person name="Klaenhammer T.R."/>
            <person name="Caufield P.W."/>
            <person name="Cui Y."/>
            <person name="Zhang H."/>
            <person name="O'Toole P.W."/>
        </authorList>
    </citation>
    <scope>NUCLEOTIDE SEQUENCE [LARGE SCALE GENOMIC DNA]</scope>
    <source>
        <strain evidence="4 5">DSM 23829</strain>
    </source>
</reference>
<dbReference type="InterPro" id="IPR006409">
    <property type="entry name" value="G3P_cytidylTrfase"/>
</dbReference>
<dbReference type="EMBL" id="AYYQ01000029">
    <property type="protein sequence ID" value="KRM68336.1"/>
    <property type="molecule type" value="Genomic_DNA"/>
</dbReference>
<evidence type="ECO:0000313" key="4">
    <source>
        <dbReference type="EMBL" id="KRM68336.1"/>
    </source>
</evidence>
<sequence length="140" mass="16247">MGEIMKKVITYGTFDLLHKGHVRLLKRAKELGDDLTVCLSTDEFNAEKGKKAYTSFEDRKYVLEAIRYVDRVIPENGWDQKIKDVVDNKIDVFVMGDDWNGKFDFLKDYCEVVYLPRTEGISTTKIKKDLGIKDSKDWKA</sequence>
<dbReference type="STRING" id="1423781.FD06_GL001358"/>
<dbReference type="Proteomes" id="UP000052012">
    <property type="component" value="Unassembled WGS sequence"/>
</dbReference>
<dbReference type="GO" id="GO:0047348">
    <property type="term" value="F:glycerol-3-phosphate cytidylyltransferase activity"/>
    <property type="evidence" value="ECO:0007669"/>
    <property type="project" value="InterPro"/>
</dbReference>
<evidence type="ECO:0000256" key="2">
    <source>
        <dbReference type="ARBA" id="ARBA00022695"/>
    </source>
</evidence>
<evidence type="ECO:0000256" key="1">
    <source>
        <dbReference type="ARBA" id="ARBA00022679"/>
    </source>
</evidence>
<dbReference type="SUPFAM" id="SSF52374">
    <property type="entry name" value="Nucleotidylyl transferase"/>
    <property type="match status" value="1"/>
</dbReference>
<keyword evidence="2 4" id="KW-0548">Nucleotidyltransferase</keyword>
<dbReference type="PANTHER" id="PTHR43793:SF1">
    <property type="entry name" value="FAD SYNTHASE"/>
    <property type="match status" value="1"/>
</dbReference>
<proteinExistence type="predicted"/>
<name>A0A0R2ANA4_9LACO</name>
<organism evidence="4 5">
    <name type="scientific">Apilactobacillus ozensis DSM 23829 = JCM 17196</name>
    <dbReference type="NCBI Taxonomy" id="1423781"/>
    <lineage>
        <taxon>Bacteria</taxon>
        <taxon>Bacillati</taxon>
        <taxon>Bacillota</taxon>
        <taxon>Bacilli</taxon>
        <taxon>Lactobacillales</taxon>
        <taxon>Lactobacillaceae</taxon>
        <taxon>Apilactobacillus</taxon>
    </lineage>
</organism>
<dbReference type="GO" id="GO:0005737">
    <property type="term" value="C:cytoplasm"/>
    <property type="evidence" value="ECO:0007669"/>
    <property type="project" value="InterPro"/>
</dbReference>
<dbReference type="InterPro" id="IPR014729">
    <property type="entry name" value="Rossmann-like_a/b/a_fold"/>
</dbReference>
<dbReference type="Pfam" id="PF01467">
    <property type="entry name" value="CTP_transf_like"/>
    <property type="match status" value="1"/>
</dbReference>
<dbReference type="PANTHER" id="PTHR43793">
    <property type="entry name" value="FAD SYNTHASE"/>
    <property type="match status" value="1"/>
</dbReference>
<protein>
    <submittedName>
        <fullName evidence="4">Glycerol-3-phosphate cytidylyltransferase</fullName>
    </submittedName>
</protein>
<keyword evidence="1 4" id="KW-0808">Transferase</keyword>
<dbReference type="PATRIC" id="fig|1423781.4.peg.1406"/>
<dbReference type="NCBIfam" id="TIGR01518">
    <property type="entry name" value="g3p_cytidyltrns"/>
    <property type="match status" value="1"/>
</dbReference>
<comment type="caution">
    <text evidence="4">The sequence shown here is derived from an EMBL/GenBank/DDBJ whole genome shotgun (WGS) entry which is preliminary data.</text>
</comment>
<dbReference type="InterPro" id="IPR050385">
    <property type="entry name" value="Archaeal_FAD_synthase"/>
</dbReference>
<dbReference type="Gene3D" id="3.40.50.620">
    <property type="entry name" value="HUPs"/>
    <property type="match status" value="1"/>
</dbReference>
<dbReference type="GO" id="GO:0046872">
    <property type="term" value="F:metal ion binding"/>
    <property type="evidence" value="ECO:0007669"/>
    <property type="project" value="InterPro"/>
</dbReference>
<dbReference type="InterPro" id="IPR004821">
    <property type="entry name" value="Cyt_trans-like"/>
</dbReference>
<dbReference type="NCBIfam" id="TIGR00125">
    <property type="entry name" value="cyt_tran_rel"/>
    <property type="match status" value="1"/>
</dbReference>
<feature type="domain" description="Cytidyltransferase-like" evidence="3">
    <location>
        <begin position="9"/>
        <end position="128"/>
    </location>
</feature>
<gene>
    <name evidence="4" type="ORF">FD06_GL001358</name>
</gene>
<evidence type="ECO:0000259" key="3">
    <source>
        <dbReference type="Pfam" id="PF01467"/>
    </source>
</evidence>
<accession>A0A0R2ANA4</accession>
<dbReference type="AlphaFoldDB" id="A0A0R2ANA4"/>
<keyword evidence="5" id="KW-1185">Reference proteome</keyword>
<evidence type="ECO:0000313" key="5">
    <source>
        <dbReference type="Proteomes" id="UP000052012"/>
    </source>
</evidence>
<dbReference type="GO" id="GO:0019350">
    <property type="term" value="P:teichoic acid biosynthetic process"/>
    <property type="evidence" value="ECO:0007669"/>
    <property type="project" value="InterPro"/>
</dbReference>